<evidence type="ECO:0000256" key="1">
    <source>
        <dbReference type="ARBA" id="ARBA00022741"/>
    </source>
</evidence>
<dbReference type="SUPFAM" id="SSF52540">
    <property type="entry name" value="P-loop containing nucleoside triphosphate hydrolases"/>
    <property type="match status" value="1"/>
</dbReference>
<gene>
    <name evidence="4" type="ORF">C8N38_10317</name>
</gene>
<keyword evidence="2" id="KW-0067">ATP-binding</keyword>
<dbReference type="GO" id="GO:0005829">
    <property type="term" value="C:cytosol"/>
    <property type="evidence" value="ECO:0007669"/>
    <property type="project" value="TreeGrafter"/>
</dbReference>
<dbReference type="GO" id="GO:0016887">
    <property type="term" value="F:ATP hydrolysis activity"/>
    <property type="evidence" value="ECO:0007669"/>
    <property type="project" value="TreeGrafter"/>
</dbReference>
<evidence type="ECO:0000313" key="5">
    <source>
        <dbReference type="Proteomes" id="UP000244037"/>
    </source>
</evidence>
<dbReference type="OrthoDB" id="8281972at2"/>
<dbReference type="RefSeq" id="WP_108024505.1">
    <property type="nucleotide sequence ID" value="NZ_QAYC01000003.1"/>
</dbReference>
<feature type="domain" description="AAA" evidence="3">
    <location>
        <begin position="163"/>
        <end position="315"/>
    </location>
</feature>
<proteinExistence type="predicted"/>
<dbReference type="AlphaFoldDB" id="A0A8E2VKW6"/>
<dbReference type="EMBL" id="QAYC01000003">
    <property type="protein sequence ID" value="PTW50782.1"/>
    <property type="molecule type" value="Genomic_DNA"/>
</dbReference>
<dbReference type="InterPro" id="IPR025669">
    <property type="entry name" value="AAA_dom"/>
</dbReference>
<comment type="caution">
    <text evidence="4">The sequence shown here is derived from an EMBL/GenBank/DDBJ whole genome shotgun (WGS) entry which is preliminary data.</text>
</comment>
<dbReference type="PANTHER" id="PTHR43384">
    <property type="entry name" value="SEPTUM SITE-DETERMINING PROTEIN MIND HOMOLOG, CHLOROPLASTIC-RELATED"/>
    <property type="match status" value="1"/>
</dbReference>
<evidence type="ECO:0000256" key="2">
    <source>
        <dbReference type="ARBA" id="ARBA00022840"/>
    </source>
</evidence>
<evidence type="ECO:0000313" key="4">
    <source>
        <dbReference type="EMBL" id="PTW50782.1"/>
    </source>
</evidence>
<dbReference type="PANTHER" id="PTHR43384:SF6">
    <property type="entry name" value="SEPTUM SITE-DETERMINING PROTEIN MIND HOMOLOG, CHLOROPLASTIC"/>
    <property type="match status" value="1"/>
</dbReference>
<dbReference type="InterPro" id="IPR050625">
    <property type="entry name" value="ParA/MinD_ATPase"/>
</dbReference>
<sequence length="417" mass="44873">MTSMPASIPDQAPIRACTVSRDIQNFDLLIEDMEAELGGGWGDIAFDEARGFFDQPEAQDIEFIAVAVDDADEADIAAIGEIVRAAKQRGLSVLVIAEELSPIALHQLMRMGADDFVPYPLPEGALHEAIVRLRQTPAAAPAAPAPADPAAPRLSRSNRDGVVLSVQGLAGGVGASTFAVNLAWELALAARKSGGRVCLLDLDLQFGSTATYLDLPRKDAVFELLSDIGAMDGDSFLQALQSYRSDLHVLTAPSDILPLDIIGPPEVNALIDMARSQFEFVVVDMPKTLVNWTETVITQSHLYFSLLELDMRSAQNALRVIRVLKSEGLPRERVRYALNRAPKFTDLSGRSRVRRLADSLDIDIEIQLPDGGKAVTEAGDHGLTLAETAAKSPLRREIQKLAASLYDLGTAAATAAQ</sequence>
<evidence type="ECO:0000259" key="3">
    <source>
        <dbReference type="Pfam" id="PF13614"/>
    </source>
</evidence>
<dbReference type="GO" id="GO:0051782">
    <property type="term" value="P:negative regulation of cell division"/>
    <property type="evidence" value="ECO:0007669"/>
    <property type="project" value="TreeGrafter"/>
</dbReference>
<reference evidence="4 5" key="1">
    <citation type="submission" date="2018-04" db="EMBL/GenBank/DDBJ databases">
        <title>Genomic Encyclopedia of Archaeal and Bacterial Type Strains, Phase II (KMG-II): from individual species to whole genera.</title>
        <authorList>
            <person name="Goeker M."/>
        </authorList>
    </citation>
    <scope>NUCLEOTIDE SEQUENCE [LARGE SCALE GENOMIC DNA]</scope>
    <source>
        <strain evidence="4 5">DSM 19783</strain>
    </source>
</reference>
<dbReference type="Pfam" id="PF13614">
    <property type="entry name" value="AAA_31"/>
    <property type="match status" value="1"/>
</dbReference>
<organism evidence="4 5">
    <name type="scientific">Rhodovulum kholense</name>
    <dbReference type="NCBI Taxonomy" id="453584"/>
    <lineage>
        <taxon>Bacteria</taxon>
        <taxon>Pseudomonadati</taxon>
        <taxon>Pseudomonadota</taxon>
        <taxon>Alphaproteobacteria</taxon>
        <taxon>Rhodobacterales</taxon>
        <taxon>Paracoccaceae</taxon>
        <taxon>Rhodovulum</taxon>
    </lineage>
</organism>
<dbReference type="GO" id="GO:0005524">
    <property type="term" value="F:ATP binding"/>
    <property type="evidence" value="ECO:0007669"/>
    <property type="project" value="UniProtKB-KW"/>
</dbReference>
<dbReference type="GO" id="GO:0009898">
    <property type="term" value="C:cytoplasmic side of plasma membrane"/>
    <property type="evidence" value="ECO:0007669"/>
    <property type="project" value="TreeGrafter"/>
</dbReference>
<keyword evidence="5" id="KW-1185">Reference proteome</keyword>
<accession>A0A8E2VKW6</accession>
<keyword evidence="1" id="KW-0547">Nucleotide-binding</keyword>
<dbReference type="Proteomes" id="UP000244037">
    <property type="component" value="Unassembled WGS sequence"/>
</dbReference>
<dbReference type="Gene3D" id="3.40.50.300">
    <property type="entry name" value="P-loop containing nucleotide triphosphate hydrolases"/>
    <property type="match status" value="1"/>
</dbReference>
<dbReference type="InterPro" id="IPR027417">
    <property type="entry name" value="P-loop_NTPase"/>
</dbReference>
<protein>
    <submittedName>
        <fullName evidence="4">Pilus assembly protein CpaE</fullName>
    </submittedName>
</protein>
<name>A0A8E2VKW6_9RHOB</name>